<reference evidence="1 2" key="1">
    <citation type="submission" date="2012-11" db="EMBL/GenBank/DDBJ databases">
        <title>FINISHED of Natronococcus occultus SP4, DSM 3396.</title>
        <authorList>
            <consortium name="DOE Joint Genome Institute"/>
            <person name="Eisen J."/>
            <person name="Huntemann M."/>
            <person name="Wei C.-L."/>
            <person name="Han J."/>
            <person name="Detter J.C."/>
            <person name="Han C."/>
            <person name="Tapia R."/>
            <person name="Chen A."/>
            <person name="Kyrpides N."/>
            <person name="Mavromatis K."/>
            <person name="Markowitz V."/>
            <person name="Szeto E."/>
            <person name="Ivanova N."/>
            <person name="Mikhailova N."/>
            <person name="Ovchinnikova G."/>
            <person name="Pagani I."/>
            <person name="Pati A."/>
            <person name="Goodwin L."/>
            <person name="Nordberg H.P."/>
            <person name="Cantor M.N."/>
            <person name="Hua S.X."/>
            <person name="Woyke T."/>
            <person name="Eisen J."/>
            <person name="Klenk H.-P."/>
            <person name="Klenk H.-P."/>
        </authorList>
    </citation>
    <scope>NUCLEOTIDE SEQUENCE [LARGE SCALE GENOMIC DNA]</scope>
    <source>
        <strain evidence="1 2">SP4</strain>
    </source>
</reference>
<dbReference type="AlphaFoldDB" id="L0JW73"/>
<accession>L0JW73</accession>
<protein>
    <recommendedName>
        <fullName evidence="3">Transposase</fullName>
    </recommendedName>
</protein>
<gene>
    <name evidence="1" type="ORF">Natoc_1184</name>
</gene>
<sequence length="37" mass="4224">MNRSLSESVRMLVDLLSESYDADLEECWENEQTSVSG</sequence>
<evidence type="ECO:0008006" key="3">
    <source>
        <dbReference type="Google" id="ProtNLM"/>
    </source>
</evidence>
<proteinExistence type="predicted"/>
<organism evidence="1 2">
    <name type="scientific">Natronococcus occultus SP4</name>
    <dbReference type="NCBI Taxonomy" id="694430"/>
    <lineage>
        <taxon>Archaea</taxon>
        <taxon>Methanobacteriati</taxon>
        <taxon>Methanobacteriota</taxon>
        <taxon>Stenosarchaea group</taxon>
        <taxon>Halobacteria</taxon>
        <taxon>Halobacteriales</taxon>
        <taxon>Natrialbaceae</taxon>
        <taxon>Natronococcus</taxon>
    </lineage>
</organism>
<evidence type="ECO:0000313" key="1">
    <source>
        <dbReference type="EMBL" id="AGB37021.1"/>
    </source>
</evidence>
<dbReference type="KEGG" id="nou:Natoc_1184"/>
<evidence type="ECO:0000313" key="2">
    <source>
        <dbReference type="Proteomes" id="UP000010878"/>
    </source>
</evidence>
<dbReference type="HOGENOM" id="CLU_3338555_0_0_2"/>
<name>L0JW73_9EURY</name>
<dbReference type="EMBL" id="CP003929">
    <property type="protein sequence ID" value="AGB37021.1"/>
    <property type="molecule type" value="Genomic_DNA"/>
</dbReference>
<dbReference type="Proteomes" id="UP000010878">
    <property type="component" value="Chromosome"/>
</dbReference>
<keyword evidence="2" id="KW-1185">Reference proteome</keyword>